<gene>
    <name evidence="1" type="ORF">IE81DRAFT_147943</name>
</gene>
<sequence length="167" mass="18352">MTDLHLLTASCCCIGPSPRLQERLLCLAIAPALFVLAASLDSSDDDGFEIEVDEQAELNSTRPAIGPNLCTIDKSEWVAIRDHLSRKCGSSQLVSLYATFAHSLTRQLPWLGAASVPRFQSNAWHGKCTSIWSNLRLGVVWFTTLALCTDRLHLQSKSRLRVAVSLS</sequence>
<dbReference type="Proteomes" id="UP000245783">
    <property type="component" value="Unassembled WGS sequence"/>
</dbReference>
<dbReference type="EMBL" id="KZ819385">
    <property type="protein sequence ID" value="PWN41934.1"/>
    <property type="molecule type" value="Genomic_DNA"/>
</dbReference>
<organism evidence="1 2">
    <name type="scientific">Ceraceosorus guamensis</name>
    <dbReference type="NCBI Taxonomy" id="1522189"/>
    <lineage>
        <taxon>Eukaryota</taxon>
        <taxon>Fungi</taxon>
        <taxon>Dikarya</taxon>
        <taxon>Basidiomycota</taxon>
        <taxon>Ustilaginomycotina</taxon>
        <taxon>Exobasidiomycetes</taxon>
        <taxon>Ceraceosorales</taxon>
        <taxon>Ceraceosoraceae</taxon>
        <taxon>Ceraceosorus</taxon>
    </lineage>
</organism>
<keyword evidence="2" id="KW-1185">Reference proteome</keyword>
<accession>A0A316VX98</accession>
<evidence type="ECO:0000313" key="2">
    <source>
        <dbReference type="Proteomes" id="UP000245783"/>
    </source>
</evidence>
<reference evidence="1 2" key="1">
    <citation type="journal article" date="2018" name="Mol. Biol. Evol.">
        <title>Broad Genomic Sampling Reveals a Smut Pathogenic Ancestry of the Fungal Clade Ustilaginomycotina.</title>
        <authorList>
            <person name="Kijpornyongpan T."/>
            <person name="Mondo S.J."/>
            <person name="Barry K."/>
            <person name="Sandor L."/>
            <person name="Lee J."/>
            <person name="Lipzen A."/>
            <person name="Pangilinan J."/>
            <person name="LaButti K."/>
            <person name="Hainaut M."/>
            <person name="Henrissat B."/>
            <person name="Grigoriev I.V."/>
            <person name="Spatafora J.W."/>
            <person name="Aime M.C."/>
        </authorList>
    </citation>
    <scope>NUCLEOTIDE SEQUENCE [LARGE SCALE GENOMIC DNA]</scope>
    <source>
        <strain evidence="1 2">MCA 4658</strain>
    </source>
</reference>
<protein>
    <submittedName>
        <fullName evidence="1">Uncharacterized protein</fullName>
    </submittedName>
</protein>
<dbReference type="AlphaFoldDB" id="A0A316VX98"/>
<name>A0A316VX98_9BASI</name>
<dbReference type="RefSeq" id="XP_025369094.1">
    <property type="nucleotide sequence ID" value="XM_025510413.1"/>
</dbReference>
<dbReference type="InParanoid" id="A0A316VX98"/>
<dbReference type="GeneID" id="37032283"/>
<evidence type="ECO:0000313" key="1">
    <source>
        <dbReference type="EMBL" id="PWN41934.1"/>
    </source>
</evidence>
<proteinExistence type="predicted"/>